<dbReference type="OrthoDB" id="690068at2759"/>
<dbReference type="InterPro" id="IPR036638">
    <property type="entry name" value="HLH_DNA-bd_sf"/>
</dbReference>
<dbReference type="GeneID" id="108985363"/>
<protein>
    <submittedName>
        <fullName evidence="10">Transcription factor bHLH18-like</fullName>
    </submittedName>
</protein>
<evidence type="ECO:0000256" key="8">
    <source>
        <dbReference type="SAM" id="MobiDB-lite"/>
    </source>
</evidence>
<dbReference type="GO" id="GO:0003677">
    <property type="term" value="F:DNA binding"/>
    <property type="evidence" value="ECO:0007669"/>
    <property type="project" value="UniProtKB-KW"/>
</dbReference>
<proteinExistence type="predicted"/>
<dbReference type="InterPro" id="IPR052610">
    <property type="entry name" value="bHLH_transcription_regulator"/>
</dbReference>
<gene>
    <name evidence="10" type="primary">LOC108985363</name>
</gene>
<dbReference type="SUPFAM" id="SSF47459">
    <property type="entry name" value="HLH, helix-loop-helix DNA-binding domain"/>
    <property type="match status" value="1"/>
</dbReference>
<dbReference type="PANTHER" id="PTHR45959">
    <property type="entry name" value="BHLH TRANSCRIPTION FACTOR"/>
    <property type="match status" value="1"/>
</dbReference>
<dbReference type="AlphaFoldDB" id="A0A2I4E1B7"/>
<reference evidence="10" key="1">
    <citation type="submission" date="2025-08" db="UniProtKB">
        <authorList>
            <consortium name="RefSeq"/>
        </authorList>
    </citation>
    <scope>IDENTIFICATION</scope>
    <source>
        <tissue evidence="10">Leaves</tissue>
    </source>
</reference>
<keyword evidence="3" id="KW-0805">Transcription regulation</keyword>
<dbReference type="SMART" id="SM00353">
    <property type="entry name" value="HLH"/>
    <property type="match status" value="1"/>
</dbReference>
<evidence type="ECO:0000256" key="4">
    <source>
        <dbReference type="ARBA" id="ARBA00023125"/>
    </source>
</evidence>
<evidence type="ECO:0000256" key="5">
    <source>
        <dbReference type="ARBA" id="ARBA00023163"/>
    </source>
</evidence>
<dbReference type="GO" id="GO:0006355">
    <property type="term" value="P:regulation of DNA-templated transcription"/>
    <property type="evidence" value="ECO:0007669"/>
    <property type="project" value="UniProtKB-ARBA"/>
</dbReference>
<dbReference type="GO" id="GO:0005634">
    <property type="term" value="C:nucleus"/>
    <property type="evidence" value="ECO:0007669"/>
    <property type="project" value="UniProtKB-SubCell"/>
</dbReference>
<sequence length="366" mass="40792">MELSSGKWLSELEMDDYEYIHQCHMNSTLDDGFPTNDIATAIQENFQQSFSSESYSSYPAFSTKNTITTTTTTLSNSSIETSRNVSFERPAKQTKIDSTWNVSGITQNESPKPSSSPHILSFGNPNSLPDNPKQFCRNLDSSLKPKHEVVTPVNMHVPMISRGSIENQNHAPKASQGNKRAGSVTRSTHSNAQDHIMAERKRREKLSQRFIALSAIVPGLKKMDKASVLGDAIKYVKELQERVNLLEEQTKKRTVESFVSVKKSQLSTDDDTSSCDENFEGRSDEALPEIEARISDKDVLIRIHCEKNRGVVVKILGEIENLHLSVVNSSVVPFGNSTLDITVIAQMDNEFDLTAKDLVKTLRVAL</sequence>
<dbReference type="Pfam" id="PF22754">
    <property type="entry name" value="bHLH-TF_ACT-like_plant"/>
    <property type="match status" value="1"/>
</dbReference>
<dbReference type="PROSITE" id="PS50888">
    <property type="entry name" value="BHLH"/>
    <property type="match status" value="1"/>
</dbReference>
<keyword evidence="9" id="KW-1185">Reference proteome</keyword>
<evidence type="ECO:0000256" key="1">
    <source>
        <dbReference type="ARBA" id="ARBA00004123"/>
    </source>
</evidence>
<dbReference type="Gene3D" id="4.10.280.10">
    <property type="entry name" value="Helix-loop-helix DNA-binding domain"/>
    <property type="match status" value="1"/>
</dbReference>
<dbReference type="PANTHER" id="PTHR45959:SF2">
    <property type="entry name" value="BHLH TRANSCRIPTION FACTOR"/>
    <property type="match status" value="1"/>
</dbReference>
<feature type="compositionally biased region" description="Polar residues" evidence="8">
    <location>
        <begin position="168"/>
        <end position="193"/>
    </location>
</feature>
<accession>A0A2I4E1B7</accession>
<dbReference type="InterPro" id="IPR054502">
    <property type="entry name" value="bHLH-TF_ACT-like_plant"/>
</dbReference>
<dbReference type="SMR" id="A0A2I4E1B7"/>
<evidence type="ECO:0000313" key="10">
    <source>
        <dbReference type="RefSeq" id="XP_018813188.1"/>
    </source>
</evidence>
<keyword evidence="7" id="KW-0175">Coiled coil</keyword>
<feature type="region of interest" description="Disordered" evidence="8">
    <location>
        <begin position="168"/>
        <end position="196"/>
    </location>
</feature>
<keyword evidence="4" id="KW-0238">DNA-binding</keyword>
<dbReference type="RefSeq" id="XP_018813188.1">
    <property type="nucleotide sequence ID" value="XM_018957643.2"/>
</dbReference>
<evidence type="ECO:0000313" key="9">
    <source>
        <dbReference type="Proteomes" id="UP000235220"/>
    </source>
</evidence>
<keyword evidence="6" id="KW-0539">Nucleus</keyword>
<dbReference type="Proteomes" id="UP000235220">
    <property type="component" value="Chromosome 11"/>
</dbReference>
<feature type="coiled-coil region" evidence="7">
    <location>
        <begin position="229"/>
        <end position="256"/>
    </location>
</feature>
<dbReference type="KEGG" id="jre:108985363"/>
<evidence type="ECO:0000256" key="2">
    <source>
        <dbReference type="ARBA" id="ARBA00011738"/>
    </source>
</evidence>
<organism evidence="9 10">
    <name type="scientific">Juglans regia</name>
    <name type="common">English walnut</name>
    <dbReference type="NCBI Taxonomy" id="51240"/>
    <lineage>
        <taxon>Eukaryota</taxon>
        <taxon>Viridiplantae</taxon>
        <taxon>Streptophyta</taxon>
        <taxon>Embryophyta</taxon>
        <taxon>Tracheophyta</taxon>
        <taxon>Spermatophyta</taxon>
        <taxon>Magnoliopsida</taxon>
        <taxon>eudicotyledons</taxon>
        <taxon>Gunneridae</taxon>
        <taxon>Pentapetalae</taxon>
        <taxon>rosids</taxon>
        <taxon>fabids</taxon>
        <taxon>Fagales</taxon>
        <taxon>Juglandaceae</taxon>
        <taxon>Juglans</taxon>
    </lineage>
</organism>
<dbReference type="InterPro" id="IPR011598">
    <property type="entry name" value="bHLH_dom"/>
</dbReference>
<comment type="subcellular location">
    <subcellularLocation>
        <location evidence="1">Nucleus</location>
    </subcellularLocation>
</comment>
<dbReference type="Gramene" id="Jr11_05450_p1">
    <property type="protein sequence ID" value="cds.Jr11_05450_p1"/>
    <property type="gene ID" value="Jr11_05450"/>
</dbReference>
<dbReference type="Pfam" id="PF00010">
    <property type="entry name" value="HLH"/>
    <property type="match status" value="1"/>
</dbReference>
<dbReference type="FunFam" id="4.10.280.10:FF:000095">
    <property type="entry name" value="Basic helix-loop-helix family protein"/>
    <property type="match status" value="1"/>
</dbReference>
<dbReference type="GO" id="GO:0046983">
    <property type="term" value="F:protein dimerization activity"/>
    <property type="evidence" value="ECO:0007669"/>
    <property type="project" value="InterPro"/>
</dbReference>
<evidence type="ECO:0000256" key="3">
    <source>
        <dbReference type="ARBA" id="ARBA00023015"/>
    </source>
</evidence>
<keyword evidence="5" id="KW-0804">Transcription</keyword>
<name>A0A2I4E1B7_JUGRE</name>
<comment type="subunit">
    <text evidence="2">Homodimer.</text>
</comment>
<evidence type="ECO:0000256" key="6">
    <source>
        <dbReference type="ARBA" id="ARBA00023242"/>
    </source>
</evidence>
<evidence type="ECO:0000256" key="7">
    <source>
        <dbReference type="SAM" id="Coils"/>
    </source>
</evidence>
<dbReference type="CDD" id="cd11452">
    <property type="entry name" value="bHLH_AtNAI1_like"/>
    <property type="match status" value="1"/>
</dbReference>
<dbReference type="FunCoup" id="A0A2I4E1B7">
    <property type="interactions" value="144"/>
</dbReference>
<dbReference type="STRING" id="51240.A0A2I4E1B7"/>